<gene>
    <name evidence="2" type="ORF">HED64_05865</name>
</gene>
<dbReference type="RefSeq" id="WP_168151187.1">
    <property type="nucleotide sequence ID" value="NZ_JAAWVT010000002.1"/>
</dbReference>
<protein>
    <recommendedName>
        <fullName evidence="4">DUF3040 domain-containing protein</fullName>
    </recommendedName>
</protein>
<evidence type="ECO:0000313" key="3">
    <source>
        <dbReference type="Proteomes" id="UP000746595"/>
    </source>
</evidence>
<reference evidence="2 3" key="1">
    <citation type="submission" date="2020-04" db="EMBL/GenBank/DDBJ databases">
        <title>Paeniglutamicibacter sp. ANT13_2, a novel actinomycete isolated from sediment in Antarctica.</title>
        <authorList>
            <person name="Sakdapetsiri C."/>
            <person name="Pinyakong O."/>
        </authorList>
    </citation>
    <scope>NUCLEOTIDE SEQUENCE [LARGE SCALE GENOMIC DNA]</scope>
    <source>
        <strain evidence="2 3">ANT13_2</strain>
    </source>
</reference>
<keyword evidence="1" id="KW-0472">Membrane</keyword>
<organism evidence="2 3">
    <name type="scientific">Paeniglutamicibacter terrestris</name>
    <dbReference type="NCBI Taxonomy" id="2723403"/>
    <lineage>
        <taxon>Bacteria</taxon>
        <taxon>Bacillati</taxon>
        <taxon>Actinomycetota</taxon>
        <taxon>Actinomycetes</taxon>
        <taxon>Micrococcales</taxon>
        <taxon>Micrococcaceae</taxon>
        <taxon>Paeniglutamicibacter</taxon>
    </lineage>
</organism>
<keyword evidence="1" id="KW-1133">Transmembrane helix</keyword>
<evidence type="ECO:0000313" key="2">
    <source>
        <dbReference type="EMBL" id="NKG20238.1"/>
    </source>
</evidence>
<keyword evidence="3" id="KW-1185">Reference proteome</keyword>
<accession>A0ABX1G1V8</accession>
<sequence>MPPKPKKSMFNYYDPERDKRDMVVMLAHKEAVDAGEKRLLVRTVQGELFSYKREEIGFTTGGAGAKITTGAGMLFVGTLCWIAVLALFVYMFFIQDATAGEWAGLVFVELFMAAIAWYFMHLGLAEHRARKLRKARGLPKPNLLSPNSWPTKNKDIV</sequence>
<feature type="transmembrane region" description="Helical" evidence="1">
    <location>
        <begin position="73"/>
        <end position="93"/>
    </location>
</feature>
<dbReference type="Proteomes" id="UP000746595">
    <property type="component" value="Unassembled WGS sequence"/>
</dbReference>
<evidence type="ECO:0000256" key="1">
    <source>
        <dbReference type="SAM" id="Phobius"/>
    </source>
</evidence>
<comment type="caution">
    <text evidence="2">The sequence shown here is derived from an EMBL/GenBank/DDBJ whole genome shotgun (WGS) entry which is preliminary data.</text>
</comment>
<keyword evidence="1" id="KW-0812">Transmembrane</keyword>
<proteinExistence type="predicted"/>
<name>A0ABX1G1V8_9MICC</name>
<evidence type="ECO:0008006" key="4">
    <source>
        <dbReference type="Google" id="ProtNLM"/>
    </source>
</evidence>
<feature type="transmembrane region" description="Helical" evidence="1">
    <location>
        <begin position="105"/>
        <end position="124"/>
    </location>
</feature>
<dbReference type="EMBL" id="JAAWVT010000002">
    <property type="protein sequence ID" value="NKG20238.1"/>
    <property type="molecule type" value="Genomic_DNA"/>
</dbReference>